<keyword evidence="4" id="KW-0677">Repeat</keyword>
<feature type="compositionally biased region" description="Polar residues" evidence="16">
    <location>
        <begin position="726"/>
        <end position="746"/>
    </location>
</feature>
<feature type="domain" description="DDT" evidence="19">
    <location>
        <begin position="51"/>
        <end position="111"/>
    </location>
</feature>
<sequence length="2227" mass="248768">HVPYFSFTNLIVFPTGRKKGRTPRPRTPILEEKEIPPLELPDTSEDLLVVNEELLNAISIYEVLRNFSTVLRLSPFRFEDFCAALVGQEQCTLIAETHISLLKAILHEEDSSNTTFGPADLKDSVNSTLYFIDGMTWPEVLRAYCESDVEYHHVLKYQEVDDYPYSPLGSKIKVLQFLVDQFLTTNIAREELMSDGSMQYDDHCRVCHRLGDLLCCETCSAVYHLECVKPPLEAVPEDEWQCEICVAHKVSGVTDCVPEAQKCRPYVRQEPIGYDRHQRKYWFLNRRIIVEEDGEHEKKKIWYYSTKAQLEELMEFLDKEYWEMDLHATLEEMKEEVQAHMDITEDLTNKARGNNKAYLTAANEVVVERLKVRQEAREAKTRTEEPKQDSDKGSVNAADATAESTSQPDNAESKAVKPMGEAGSQGKKFLQCIFIFFIFLFNCPLELSPIPQSKELASYTQKLKFCLQHYQNVESLRLSFLKRDLTVNLNNLFKLGQEGKYRVYQNQYSTNVLALNKHQHREDHDKKRHLSHKFSLTTASEFKWNGSIYGSRSLTISTLRLTIIQLETNIPGPFMHPNWASHRTNWNKAVQMCSKAREFALALAILECAIKPVVMLPVWKESLGHTRLHRMTSMEREEKEKVKKREKKLEDEETLQQATWVKYTIPIKHQVWKQKGEEYRVTGYGGWCWVSRTHVAHFVPRLPGNTNVNYRKELEAAKMRKENAADCTNKQKMPTEMETQAIQKTANKAKEQASVTESSQRASCEEDRKSENSTEEEKDEPTQKLEQPKEEPATSKLFADVVNVSEGFQLRTVYKKKVKPSKLDGLLERRVKQFTLEEKQRLEKLRQAAAKPAPVIKTEGSTRQQTATTPCVKVEEKDESLQVKDGMVKKLDFDQEDIKAKTDGLEVKSEELGPDRGQQGELNSVHGNSGEVCAHKEVNGGPLTNPGLNNKNNCITETLENSEKTQKSENSKKRAYEEVEKDSEQSDTESMEVTQSKTSPVQVNGKTMVTEPVHSNPETRDQGDVKEPVKSLMNGNLSQNDVSDICHPPPMKVPKLENHVGEKGDSVSKSEDVAMDTKEAVPVTLQSSSPSCQNNKTTDNCSSGEGLKSSATNDVVTKVSQNSLIPDTPSSTSKLDVPAGSSAVSSSATQPSSGTPVSQKTKLPAADTKTGASGSASSMTISKEYSTKNRVSLLRFSKTKKARSGTALPSYRKFVTKSSKKSIFVLPNDDLKRLARKAGFREVPIFNYNAKPAPDIWPYPSPRPTFGITWRYRLQTVRSLAGVSLMLRLLWACLRWDDMAVKPSAAVGTTRKETTETDITTTEIIKRRDVGPYGIRSEYCIRKIICPLGNRDTPKETPTPQRKGLRSSALRPKKQEPTKPTGPVAVETWVPEEELELWEIRAFAERLEREKSQAHLNGWTHFFQKRLEQQRPTTTATTTTTMCTTTSAGTPGTPVSVGQKTSQITSGTKMVLASKLSSPVPFQQDKNFHQSFASWVKQGQANNSSGVVQQKVLGIFPSGPPANLRTYSTLHPTTGNINLRATTSTSTTQQQVFCHSPCQVHQAVAPMGRGQPAAVPGSTPVQAALGQRAAGPAPSPCAASTAPGQSPGAPPQTQRPQQGQVKLTMAQLMQLTQSGGNPGLTVVIQGQGQTQGQLQIIPQGVTVIPGPGQQLMQAAMPNGQVQRFLFTPIPPSSSAPTSAPAPATPAKPTAVQTPQTQMSTPLQPRASAQVQTTPSSVAQTQMTAPLPAPTHVAGPTQMPSLAPTPAPVPMQTQVAAPVPTSPQAVVQAASQMHLSAATPSPVPALSQISTPMTALPQVATHSSTQMLPSTPASAVAQPQFRSSSRMIVCNQVMKFLLDKIEKDEKQAAKKRKKEEVVEQKRSKQNATKLTALLYKHKEHLKAEILKKRALLDKELQLQVQEELRRDIARLQREKEKARAAIAQAAAATVKAASSQSSHSSQLSHSTHSSHNKDRDSNSSKHKKKKKKLSSTSKDHKKDTKLYCICKTPYDESKFYIGCDLCSNWFHGACVGITEKEAKKLEDFVCNDCKRGQEGGSNEELYCICRTPYDESQFYIGCDRCQNWYHGRCVGILQSEANHIDVYVCPQCQSTEDAMTVLTPLTDKDYEGLKRILRSLQSHKMAWPFLEPVDPHDAPDYYRVIKEPMDFSTMETRLQKRHYHKLTEFVADVTKIFDNCRYYNPNDTPFYQCAETLEAFFVQKLKGFKASR</sequence>
<dbReference type="CDD" id="cd15560">
    <property type="entry name" value="PHD2_3_BPTF"/>
    <property type="match status" value="2"/>
</dbReference>
<dbReference type="SMART" id="SM00249">
    <property type="entry name" value="PHD"/>
    <property type="match status" value="3"/>
</dbReference>
<dbReference type="PROSITE" id="PS50827">
    <property type="entry name" value="DDT"/>
    <property type="match status" value="1"/>
</dbReference>
<feature type="region of interest" description="Disordered" evidence="16">
    <location>
        <begin position="902"/>
        <end position="1181"/>
    </location>
</feature>
<evidence type="ECO:0000256" key="12">
    <source>
        <dbReference type="ARBA" id="ARBA00023242"/>
    </source>
</evidence>
<feature type="compositionally biased region" description="Basic and acidic residues" evidence="16">
    <location>
        <begin position="902"/>
        <end position="914"/>
    </location>
</feature>
<dbReference type="SUPFAM" id="SSF47370">
    <property type="entry name" value="Bromodomain"/>
    <property type="match status" value="1"/>
</dbReference>
<dbReference type="GO" id="GO:0016589">
    <property type="term" value="C:NURF complex"/>
    <property type="evidence" value="ECO:0007669"/>
    <property type="project" value="InterPro"/>
</dbReference>
<keyword evidence="6" id="KW-0862">Zinc</keyword>
<evidence type="ECO:0000259" key="19">
    <source>
        <dbReference type="PROSITE" id="PS50827"/>
    </source>
</evidence>
<dbReference type="InterPro" id="IPR038028">
    <property type="entry name" value="BPTF"/>
</dbReference>
<dbReference type="Ensembl" id="ENSACLT00000097134.1">
    <property type="protein sequence ID" value="ENSACLP00000082414.1"/>
    <property type="gene ID" value="ENSACLG00000018500.2"/>
</dbReference>
<dbReference type="PANTHER" id="PTHR45975:SF2">
    <property type="entry name" value="NUCLEOSOME-REMODELING FACTOR SUBUNIT BPTF"/>
    <property type="match status" value="1"/>
</dbReference>
<evidence type="ECO:0000256" key="15">
    <source>
        <dbReference type="SAM" id="Coils"/>
    </source>
</evidence>
<feature type="region of interest" description="Disordered" evidence="16">
    <location>
        <begin position="1588"/>
        <end position="1620"/>
    </location>
</feature>
<evidence type="ECO:0000256" key="4">
    <source>
        <dbReference type="ARBA" id="ARBA00022737"/>
    </source>
</evidence>
<feature type="compositionally biased region" description="Basic and acidic residues" evidence="16">
    <location>
        <begin position="961"/>
        <end position="984"/>
    </location>
</feature>
<evidence type="ECO:0000259" key="17">
    <source>
        <dbReference type="PROSITE" id="PS50014"/>
    </source>
</evidence>
<feature type="domain" description="PHD-type" evidence="18">
    <location>
        <begin position="2059"/>
        <end position="2110"/>
    </location>
</feature>
<dbReference type="InterPro" id="IPR028941">
    <property type="entry name" value="WHIM2_dom"/>
</dbReference>
<dbReference type="FunFam" id="1.20.920.10:FF:000018">
    <property type="entry name" value="nucleosome-remodeling factor subunit BPTF isoform X1"/>
    <property type="match status" value="1"/>
</dbReference>
<feature type="domain" description="PHD-type" evidence="18">
    <location>
        <begin position="201"/>
        <end position="248"/>
    </location>
</feature>
<dbReference type="InterPro" id="IPR013083">
    <property type="entry name" value="Znf_RING/FYVE/PHD"/>
</dbReference>
<feature type="compositionally biased region" description="Polar residues" evidence="16">
    <location>
        <begin position="1033"/>
        <end position="1042"/>
    </location>
</feature>
<evidence type="ECO:0000256" key="14">
    <source>
        <dbReference type="PROSITE-ProRule" id="PRU00146"/>
    </source>
</evidence>
<name>A0AAX7VL03_ASTCA</name>
<organism evidence="20 21">
    <name type="scientific">Astatotilapia calliptera</name>
    <name type="common">Eastern happy</name>
    <name type="synonym">Chromis callipterus</name>
    <dbReference type="NCBI Taxonomy" id="8154"/>
    <lineage>
        <taxon>Eukaryota</taxon>
        <taxon>Metazoa</taxon>
        <taxon>Chordata</taxon>
        <taxon>Craniata</taxon>
        <taxon>Vertebrata</taxon>
        <taxon>Euteleostomi</taxon>
        <taxon>Actinopterygii</taxon>
        <taxon>Neopterygii</taxon>
        <taxon>Teleostei</taxon>
        <taxon>Neoteleostei</taxon>
        <taxon>Acanthomorphata</taxon>
        <taxon>Ovalentaria</taxon>
        <taxon>Cichlomorphae</taxon>
        <taxon>Cichliformes</taxon>
        <taxon>Cichlidae</taxon>
        <taxon>African cichlids</taxon>
        <taxon>Pseudocrenilabrinae</taxon>
        <taxon>Haplochromini</taxon>
        <taxon>Astatotilapia</taxon>
    </lineage>
</organism>
<feature type="compositionally biased region" description="Polar residues" evidence="16">
    <location>
        <begin position="1718"/>
        <end position="1739"/>
    </location>
</feature>
<feature type="compositionally biased region" description="Polar residues" evidence="16">
    <location>
        <begin position="991"/>
        <end position="1007"/>
    </location>
</feature>
<dbReference type="InterPro" id="IPR018501">
    <property type="entry name" value="DDT_dom"/>
</dbReference>
<dbReference type="InterPro" id="IPR036427">
    <property type="entry name" value="Bromodomain-like_sf"/>
</dbReference>
<accession>A0AAX7VL03</accession>
<feature type="region of interest" description="Disordered" evidence="16">
    <location>
        <begin position="1746"/>
        <end position="1765"/>
    </location>
</feature>
<feature type="compositionally biased region" description="Basic residues" evidence="16">
    <location>
        <begin position="1979"/>
        <end position="1988"/>
    </location>
</feature>
<feature type="region of interest" description="Disordered" evidence="16">
    <location>
        <begin position="1950"/>
        <end position="1993"/>
    </location>
</feature>
<feature type="region of interest" description="Disordered" evidence="16">
    <location>
        <begin position="375"/>
        <end position="420"/>
    </location>
</feature>
<dbReference type="Pfam" id="PF15613">
    <property type="entry name" value="WSD"/>
    <property type="match status" value="1"/>
</dbReference>
<evidence type="ECO:0000256" key="3">
    <source>
        <dbReference type="ARBA" id="ARBA00022723"/>
    </source>
</evidence>
<dbReference type="SUPFAM" id="SSF57903">
    <property type="entry name" value="FYVE/PHD zinc finger"/>
    <property type="match status" value="3"/>
</dbReference>
<evidence type="ECO:0000256" key="8">
    <source>
        <dbReference type="ARBA" id="ARBA00023015"/>
    </source>
</evidence>
<feature type="region of interest" description="Disordered" evidence="16">
    <location>
        <begin position="1350"/>
        <end position="1383"/>
    </location>
</feature>
<dbReference type="PROSITE" id="PS01359">
    <property type="entry name" value="ZF_PHD_1"/>
    <property type="match status" value="1"/>
</dbReference>
<feature type="compositionally biased region" description="Polar residues" evidence="16">
    <location>
        <begin position="1611"/>
        <end position="1620"/>
    </location>
</feature>
<evidence type="ECO:0000259" key="18">
    <source>
        <dbReference type="PROSITE" id="PS50016"/>
    </source>
</evidence>
<feature type="compositionally biased region" description="Low complexity" evidence="16">
    <location>
        <begin position="1589"/>
        <end position="1604"/>
    </location>
</feature>
<evidence type="ECO:0000256" key="1">
    <source>
        <dbReference type="ARBA" id="ARBA00004123"/>
    </source>
</evidence>
<dbReference type="PRINTS" id="PR00503">
    <property type="entry name" value="BROMODOMAIN"/>
</dbReference>
<dbReference type="Gene3D" id="1.20.920.10">
    <property type="entry name" value="Bromodomain-like"/>
    <property type="match status" value="1"/>
</dbReference>
<evidence type="ECO:0000256" key="7">
    <source>
        <dbReference type="ARBA" id="ARBA00022853"/>
    </source>
</evidence>
<feature type="domain" description="Bromo" evidence="17">
    <location>
        <begin position="2136"/>
        <end position="2206"/>
    </location>
</feature>
<dbReference type="Pfam" id="PF00628">
    <property type="entry name" value="PHD"/>
    <property type="match status" value="3"/>
</dbReference>
<dbReference type="GO" id="GO:0045944">
    <property type="term" value="P:positive regulation of transcription by RNA polymerase II"/>
    <property type="evidence" value="ECO:0007669"/>
    <property type="project" value="UniProtKB-ARBA"/>
</dbReference>
<feature type="compositionally biased region" description="Basic and acidic residues" evidence="16">
    <location>
        <begin position="763"/>
        <end position="772"/>
    </location>
</feature>
<dbReference type="Gene3D" id="3.30.40.10">
    <property type="entry name" value="Zinc/RING finger domain, C3HC4 (zinc finger)"/>
    <property type="match status" value="3"/>
</dbReference>
<reference evidence="20" key="4">
    <citation type="submission" date="2025-09" db="UniProtKB">
        <authorList>
            <consortium name="Ensembl"/>
        </authorList>
    </citation>
    <scope>IDENTIFICATION</scope>
</reference>
<dbReference type="SMART" id="SM00571">
    <property type="entry name" value="DDT"/>
    <property type="match status" value="1"/>
</dbReference>
<evidence type="ECO:0000256" key="5">
    <source>
        <dbReference type="ARBA" id="ARBA00022771"/>
    </source>
</evidence>
<reference evidence="20" key="3">
    <citation type="submission" date="2025-08" db="UniProtKB">
        <authorList>
            <consortium name="Ensembl"/>
        </authorList>
    </citation>
    <scope>IDENTIFICATION</scope>
</reference>
<dbReference type="SMART" id="SM00297">
    <property type="entry name" value="BROMO"/>
    <property type="match status" value="1"/>
</dbReference>
<dbReference type="InterPro" id="IPR001487">
    <property type="entry name" value="Bromodomain"/>
</dbReference>
<dbReference type="GO" id="GO:0000978">
    <property type="term" value="F:RNA polymerase II cis-regulatory region sequence-specific DNA binding"/>
    <property type="evidence" value="ECO:0007669"/>
    <property type="project" value="TreeGrafter"/>
</dbReference>
<dbReference type="InterPro" id="IPR019787">
    <property type="entry name" value="Znf_PHD-finger"/>
</dbReference>
<feature type="compositionally biased region" description="Low complexity" evidence="16">
    <location>
        <begin position="1137"/>
        <end position="1156"/>
    </location>
</feature>
<dbReference type="InterPro" id="IPR011011">
    <property type="entry name" value="Znf_FYVE_PHD"/>
</dbReference>
<dbReference type="GO" id="GO:0045892">
    <property type="term" value="P:negative regulation of DNA-templated transcription"/>
    <property type="evidence" value="ECO:0007669"/>
    <property type="project" value="UniProtKB-ARBA"/>
</dbReference>
<evidence type="ECO:0000256" key="16">
    <source>
        <dbReference type="SAM" id="MobiDB-lite"/>
    </source>
</evidence>
<keyword evidence="8" id="KW-0805">Transcription regulation</keyword>
<keyword evidence="3" id="KW-0479">Metal-binding</keyword>
<dbReference type="PROSITE" id="PS00633">
    <property type="entry name" value="BROMODOMAIN_1"/>
    <property type="match status" value="1"/>
</dbReference>
<feature type="region of interest" description="Disordered" evidence="16">
    <location>
        <begin position="719"/>
        <end position="796"/>
    </location>
</feature>
<feature type="compositionally biased region" description="Basic and acidic residues" evidence="16">
    <location>
        <begin position="375"/>
        <end position="392"/>
    </location>
</feature>
<evidence type="ECO:0000256" key="11">
    <source>
        <dbReference type="ARBA" id="ARBA00023163"/>
    </source>
</evidence>
<evidence type="ECO:0000256" key="6">
    <source>
        <dbReference type="ARBA" id="ARBA00022833"/>
    </source>
</evidence>
<feature type="region of interest" description="Disordered" evidence="16">
    <location>
        <begin position="853"/>
        <end position="873"/>
    </location>
</feature>
<feature type="compositionally biased region" description="Low complexity" evidence="16">
    <location>
        <begin position="1950"/>
        <end position="1968"/>
    </location>
</feature>
<dbReference type="GeneTree" id="ENSGT00940000154830"/>
<reference evidence="21" key="2">
    <citation type="submission" date="2023-03" db="EMBL/GenBank/DDBJ databases">
        <authorList>
            <consortium name="Wellcome Sanger Institute Data Sharing"/>
        </authorList>
    </citation>
    <scope>NUCLEOTIDE SEQUENCE [LARGE SCALE GENOMIC DNA]</scope>
</reference>
<comment type="subcellular location">
    <subcellularLocation>
        <location evidence="1">Nucleus</location>
    </subcellularLocation>
</comment>
<keyword evidence="5 14" id="KW-0863">Zinc-finger</keyword>
<dbReference type="Proteomes" id="UP000265100">
    <property type="component" value="Chromosome 4"/>
</dbReference>
<keyword evidence="10 13" id="KW-0103">Bromodomain</keyword>
<feature type="region of interest" description="Disordered" evidence="16">
    <location>
        <begin position="1689"/>
        <end position="1739"/>
    </location>
</feature>
<dbReference type="GO" id="GO:0006338">
    <property type="term" value="P:chromatin remodeling"/>
    <property type="evidence" value="ECO:0007669"/>
    <property type="project" value="UniProtKB-ARBA"/>
</dbReference>
<feature type="region of interest" description="Disordered" evidence="16">
    <location>
        <begin position="1430"/>
        <end position="1461"/>
    </location>
</feature>
<dbReference type="CDD" id="cd05509">
    <property type="entry name" value="Bromo_gcn5_like"/>
    <property type="match status" value="1"/>
</dbReference>
<feature type="coiled-coil region" evidence="15">
    <location>
        <begin position="1853"/>
        <end position="1889"/>
    </location>
</feature>
<feature type="compositionally biased region" description="Polar residues" evidence="16">
    <location>
        <begin position="753"/>
        <end position="762"/>
    </location>
</feature>
<evidence type="ECO:0000313" key="21">
    <source>
        <dbReference type="Proteomes" id="UP000265100"/>
    </source>
</evidence>
<keyword evidence="9 15" id="KW-0175">Coiled coil</keyword>
<feature type="compositionally biased region" description="Basic and acidic residues" evidence="16">
    <location>
        <begin position="1017"/>
        <end position="1029"/>
    </location>
</feature>
<dbReference type="GO" id="GO:0008270">
    <property type="term" value="F:zinc ion binding"/>
    <property type="evidence" value="ECO:0007669"/>
    <property type="project" value="UniProtKB-KW"/>
</dbReference>
<feature type="compositionally biased region" description="Polar residues" evidence="16">
    <location>
        <begin position="1084"/>
        <end position="1134"/>
    </location>
</feature>
<feature type="coiled-coil region" evidence="15">
    <location>
        <begin position="1913"/>
        <end position="1947"/>
    </location>
</feature>
<keyword evidence="12" id="KW-0539">Nucleus</keyword>
<feature type="compositionally biased region" description="Low complexity" evidence="16">
    <location>
        <begin position="1694"/>
        <end position="1717"/>
    </location>
</feature>
<reference evidence="20 21" key="1">
    <citation type="submission" date="2018-05" db="EMBL/GenBank/DDBJ databases">
        <authorList>
            <person name="Datahose"/>
        </authorList>
    </citation>
    <scope>NUCLEOTIDE SEQUENCE</scope>
</reference>
<feature type="compositionally biased region" description="Polar residues" evidence="16">
    <location>
        <begin position="859"/>
        <end position="869"/>
    </location>
</feature>
<dbReference type="PROSITE" id="PS50014">
    <property type="entry name" value="BROMODOMAIN_2"/>
    <property type="match status" value="1"/>
</dbReference>
<dbReference type="FunFam" id="3.30.40.10:FF:000048">
    <property type="entry name" value="nucleosome-remodeling factor subunit BPTF isoform X1"/>
    <property type="match status" value="2"/>
</dbReference>
<dbReference type="InterPro" id="IPR001965">
    <property type="entry name" value="Znf_PHD"/>
</dbReference>
<proteinExistence type="predicted"/>
<dbReference type="Pfam" id="PF02791">
    <property type="entry name" value="DDT"/>
    <property type="match status" value="1"/>
</dbReference>
<dbReference type="FunFam" id="3.30.40.10:FF:000036">
    <property type="entry name" value="nucleosome-remodeling factor subunit BPTF isoform X1"/>
    <property type="match status" value="1"/>
</dbReference>
<keyword evidence="11" id="KW-0804">Transcription</keyword>
<protein>
    <submittedName>
        <fullName evidence="20">Bromodomain PHD finger transcription factor</fullName>
    </submittedName>
</protein>
<keyword evidence="2" id="KW-0597">Phosphoprotein</keyword>
<dbReference type="InterPro" id="IPR018359">
    <property type="entry name" value="Bromodomain_CS"/>
</dbReference>
<feature type="domain" description="PHD-type" evidence="18">
    <location>
        <begin position="2000"/>
        <end position="2051"/>
    </location>
</feature>
<dbReference type="Pfam" id="PF00439">
    <property type="entry name" value="Bromodomain"/>
    <property type="match status" value="1"/>
</dbReference>
<dbReference type="InterPro" id="IPR019786">
    <property type="entry name" value="Zinc_finger_PHD-type_CS"/>
</dbReference>
<keyword evidence="7" id="KW-0156">Chromatin regulator</keyword>
<evidence type="ECO:0000256" key="2">
    <source>
        <dbReference type="ARBA" id="ARBA00022553"/>
    </source>
</evidence>
<dbReference type="CDD" id="cd15559">
    <property type="entry name" value="PHD1_BPTF"/>
    <property type="match status" value="1"/>
</dbReference>
<dbReference type="PROSITE" id="PS50016">
    <property type="entry name" value="ZF_PHD_2"/>
    <property type="match status" value="3"/>
</dbReference>
<feature type="compositionally biased region" description="Low complexity" evidence="16">
    <location>
        <begin position="939"/>
        <end position="953"/>
    </location>
</feature>
<feature type="compositionally biased region" description="Basic and acidic residues" evidence="16">
    <location>
        <begin position="1054"/>
        <end position="1079"/>
    </location>
</feature>
<evidence type="ECO:0000256" key="10">
    <source>
        <dbReference type="ARBA" id="ARBA00023117"/>
    </source>
</evidence>
<evidence type="ECO:0000256" key="13">
    <source>
        <dbReference type="PROSITE-ProRule" id="PRU00035"/>
    </source>
</evidence>
<evidence type="ECO:0000256" key="9">
    <source>
        <dbReference type="ARBA" id="ARBA00023054"/>
    </source>
</evidence>
<dbReference type="PANTHER" id="PTHR45975">
    <property type="entry name" value="NUCLEOSOME-REMODELING FACTOR SUBUNIT BPTF"/>
    <property type="match status" value="1"/>
</dbReference>
<feature type="compositionally biased region" description="Polar residues" evidence="16">
    <location>
        <begin position="1170"/>
        <end position="1181"/>
    </location>
</feature>
<feature type="compositionally biased region" description="Basic and acidic residues" evidence="16">
    <location>
        <begin position="780"/>
        <end position="793"/>
    </location>
</feature>
<feature type="compositionally biased region" description="Low complexity" evidence="16">
    <location>
        <begin position="1432"/>
        <end position="1453"/>
    </location>
</feature>
<evidence type="ECO:0000313" key="20">
    <source>
        <dbReference type="Ensembl" id="ENSACLP00000082414.1"/>
    </source>
</evidence>
<keyword evidence="21" id="KW-1185">Reference proteome</keyword>